<keyword evidence="9 11" id="KW-0320">Glycogen biosynthesis</keyword>
<accession>A0A084IKI8</accession>
<evidence type="ECO:0000256" key="8">
    <source>
        <dbReference type="ARBA" id="ARBA00022679"/>
    </source>
</evidence>
<reference evidence="14 15" key="1">
    <citation type="submission" date="2013-03" db="EMBL/GenBank/DDBJ databases">
        <title>Salinisphaera hydrothermalis C41B8 Genome Sequencing.</title>
        <authorList>
            <person name="Li C."/>
            <person name="Lai Q."/>
            <person name="Shao Z."/>
        </authorList>
    </citation>
    <scope>NUCLEOTIDE SEQUENCE [LARGE SCALE GENOMIC DNA]</scope>
    <source>
        <strain evidence="14 15">C41B8</strain>
    </source>
</reference>
<proteinExistence type="inferred from homology"/>
<gene>
    <name evidence="11" type="primary">glgA</name>
    <name evidence="14" type="ORF">C41B8_10895</name>
</gene>
<dbReference type="PATRIC" id="fig|1304275.5.peg.2225"/>
<evidence type="ECO:0000256" key="5">
    <source>
        <dbReference type="ARBA" id="ARBA00012588"/>
    </source>
</evidence>
<dbReference type="EC" id="2.4.1.21" evidence="5 11"/>
<dbReference type="GO" id="GO:0004373">
    <property type="term" value="F:alpha-1,4-glucan glucosyltransferase (UDP-glucose donor) activity"/>
    <property type="evidence" value="ECO:0007669"/>
    <property type="project" value="InterPro"/>
</dbReference>
<comment type="similarity">
    <text evidence="4 11">Belongs to the glycosyltransferase 1 family. Bacterial/plant glycogen synthase subfamily.</text>
</comment>
<evidence type="ECO:0000256" key="1">
    <source>
        <dbReference type="ARBA" id="ARBA00001478"/>
    </source>
</evidence>
<evidence type="ECO:0000313" key="14">
    <source>
        <dbReference type="EMBL" id="KEZ77222.1"/>
    </source>
</evidence>
<dbReference type="InterPro" id="IPR011835">
    <property type="entry name" value="GS/SS"/>
</dbReference>
<protein>
    <recommendedName>
        <fullName evidence="6 11">Glycogen synthase</fullName>
        <ecNumber evidence="5 11">2.4.1.21</ecNumber>
    </recommendedName>
    <alternativeName>
        <fullName evidence="10 11">Starch [bacterial glycogen] synthase</fullName>
    </alternativeName>
</protein>
<organism evidence="14 15">
    <name type="scientific">Salinisphaera hydrothermalis (strain C41B8)</name>
    <dbReference type="NCBI Taxonomy" id="1304275"/>
    <lineage>
        <taxon>Bacteria</taxon>
        <taxon>Pseudomonadati</taxon>
        <taxon>Pseudomonadota</taxon>
        <taxon>Gammaproteobacteria</taxon>
        <taxon>Salinisphaerales</taxon>
        <taxon>Salinisphaeraceae</taxon>
        <taxon>Salinisphaera</taxon>
    </lineage>
</organism>
<dbReference type="NCBIfam" id="TIGR02095">
    <property type="entry name" value="glgA"/>
    <property type="match status" value="1"/>
</dbReference>
<evidence type="ECO:0000256" key="3">
    <source>
        <dbReference type="ARBA" id="ARBA00004964"/>
    </source>
</evidence>
<feature type="domain" description="Starch synthase catalytic" evidence="13">
    <location>
        <begin position="12"/>
        <end position="246"/>
    </location>
</feature>
<feature type="domain" description="Glycosyl transferase family 1" evidence="12">
    <location>
        <begin position="303"/>
        <end position="450"/>
    </location>
</feature>
<dbReference type="HAMAP" id="MF_00484">
    <property type="entry name" value="Glycogen_synth"/>
    <property type="match status" value="1"/>
</dbReference>
<dbReference type="UniPathway" id="UPA00164"/>
<dbReference type="Pfam" id="PF00534">
    <property type="entry name" value="Glycos_transf_1"/>
    <property type="match status" value="1"/>
</dbReference>
<dbReference type="InterPro" id="IPR001296">
    <property type="entry name" value="Glyco_trans_1"/>
</dbReference>
<comment type="caution">
    <text evidence="14">The sequence shown here is derived from an EMBL/GenBank/DDBJ whole genome shotgun (WGS) entry which is preliminary data.</text>
</comment>
<dbReference type="GO" id="GO:0005978">
    <property type="term" value="P:glycogen biosynthetic process"/>
    <property type="evidence" value="ECO:0007669"/>
    <property type="project" value="UniProtKB-UniRule"/>
</dbReference>
<dbReference type="InterPro" id="IPR013534">
    <property type="entry name" value="Starch_synth_cat_dom"/>
</dbReference>
<feature type="binding site" evidence="11">
    <location>
        <position position="25"/>
    </location>
    <ligand>
        <name>ADP-alpha-D-glucose</name>
        <dbReference type="ChEBI" id="CHEBI:57498"/>
    </ligand>
</feature>
<evidence type="ECO:0000256" key="10">
    <source>
        <dbReference type="ARBA" id="ARBA00031722"/>
    </source>
</evidence>
<evidence type="ECO:0000256" key="2">
    <source>
        <dbReference type="ARBA" id="ARBA00002764"/>
    </source>
</evidence>
<keyword evidence="8 11" id="KW-0808">Transferase</keyword>
<evidence type="ECO:0000259" key="13">
    <source>
        <dbReference type="Pfam" id="PF08323"/>
    </source>
</evidence>
<dbReference type="eggNOG" id="COG0297">
    <property type="taxonomic scope" value="Bacteria"/>
</dbReference>
<evidence type="ECO:0000256" key="7">
    <source>
        <dbReference type="ARBA" id="ARBA00022676"/>
    </source>
</evidence>
<comment type="pathway">
    <text evidence="3 11">Glycan biosynthesis; glycogen biosynthesis.</text>
</comment>
<sequence>MMPDDHPVRRHRILFVASEAVPWIKTGGLADVAGSLPRALAAAGHDVRLLIPAYGDVLAQYAELTAVPGFRPPVAGIRLLTTRPDSSGLRSWFVDLPGVGDRRGNPYHDEHINDWPDNAYRFGVFARAAAALAGGRAGLDWQADILHCNDWQTGLVPVHAMLERVPATTIFTIHNLQYRGLFAAETRARLDLPAWLWHRDALEFHGQLSFIKGGLAFADALTTVSPTYAREICTPHAGHGLDGLLRARGECLSGVLNGLDPDVWNPADDPYLPACFDAEDLRGKRRCKKALQHELGLAQRAEAPLCGVISRLVAQKGIDLILAGLPRLLERGGQLALLGRGDPAIEARLRAIAAEHPAAVAVRLEFDEGLAHRIEAGADLFLMPSRFEPCGLNQMYSQRYGTPPLVHRCGGLADSVVDTDTDTLEDQRATGFVFEPATEAAFIEALERALAYFAQPDVWRRIQRAGMARDFSWRASASRYLEIYAQAARSRGIEGMPRD</sequence>
<dbReference type="STRING" id="1304275.C41B8_10895"/>
<evidence type="ECO:0000256" key="11">
    <source>
        <dbReference type="HAMAP-Rule" id="MF_00484"/>
    </source>
</evidence>
<keyword evidence="7 11" id="KW-0328">Glycosyltransferase</keyword>
<dbReference type="Pfam" id="PF08323">
    <property type="entry name" value="Glyco_transf_5"/>
    <property type="match status" value="1"/>
</dbReference>
<evidence type="ECO:0000256" key="9">
    <source>
        <dbReference type="ARBA" id="ARBA00023056"/>
    </source>
</evidence>
<comment type="function">
    <text evidence="2 11">Synthesizes alpha-1,4-glucan chains using ADP-glucose.</text>
</comment>
<evidence type="ECO:0000313" key="15">
    <source>
        <dbReference type="Proteomes" id="UP000028302"/>
    </source>
</evidence>
<evidence type="ECO:0000256" key="4">
    <source>
        <dbReference type="ARBA" id="ARBA00010281"/>
    </source>
</evidence>
<dbReference type="PANTHER" id="PTHR45825:SF11">
    <property type="entry name" value="ALPHA AMYLASE DOMAIN-CONTAINING PROTEIN"/>
    <property type="match status" value="1"/>
</dbReference>
<name>A0A084IKI8_SALHC</name>
<evidence type="ECO:0000256" key="6">
    <source>
        <dbReference type="ARBA" id="ARBA00019935"/>
    </source>
</evidence>
<dbReference type="NCBIfam" id="NF001899">
    <property type="entry name" value="PRK00654.1-2"/>
    <property type="match status" value="1"/>
</dbReference>
<dbReference type="SUPFAM" id="SSF53756">
    <property type="entry name" value="UDP-Glycosyltransferase/glycogen phosphorylase"/>
    <property type="match status" value="1"/>
</dbReference>
<dbReference type="PANTHER" id="PTHR45825">
    <property type="entry name" value="GRANULE-BOUND STARCH SYNTHASE 1, CHLOROPLASTIC/AMYLOPLASTIC"/>
    <property type="match status" value="1"/>
</dbReference>
<dbReference type="EMBL" id="APNK01000015">
    <property type="protein sequence ID" value="KEZ77222.1"/>
    <property type="molecule type" value="Genomic_DNA"/>
</dbReference>
<dbReference type="GO" id="GO:0009011">
    <property type="term" value="F:alpha-1,4-glucan glucosyltransferase (ADP-glucose donor) activity"/>
    <property type="evidence" value="ECO:0007669"/>
    <property type="project" value="UniProtKB-UniRule"/>
</dbReference>
<evidence type="ECO:0000259" key="12">
    <source>
        <dbReference type="Pfam" id="PF00534"/>
    </source>
</evidence>
<dbReference type="Proteomes" id="UP000028302">
    <property type="component" value="Unassembled WGS sequence"/>
</dbReference>
<dbReference type="CDD" id="cd03791">
    <property type="entry name" value="GT5_Glycogen_synthase_DULL1-like"/>
    <property type="match status" value="1"/>
</dbReference>
<dbReference type="AlphaFoldDB" id="A0A084IKI8"/>
<keyword evidence="15" id="KW-1185">Reference proteome</keyword>
<dbReference type="Gene3D" id="3.40.50.2000">
    <property type="entry name" value="Glycogen Phosphorylase B"/>
    <property type="match status" value="2"/>
</dbReference>
<comment type="catalytic activity">
    <reaction evidence="1 11">
        <text>[(1-&gt;4)-alpha-D-glucosyl](n) + ADP-alpha-D-glucose = [(1-&gt;4)-alpha-D-glucosyl](n+1) + ADP + H(+)</text>
        <dbReference type="Rhea" id="RHEA:18189"/>
        <dbReference type="Rhea" id="RHEA-COMP:9584"/>
        <dbReference type="Rhea" id="RHEA-COMP:9587"/>
        <dbReference type="ChEBI" id="CHEBI:15378"/>
        <dbReference type="ChEBI" id="CHEBI:15444"/>
        <dbReference type="ChEBI" id="CHEBI:57498"/>
        <dbReference type="ChEBI" id="CHEBI:456216"/>
        <dbReference type="EC" id="2.4.1.21"/>
    </reaction>
</comment>